<name>A0A9X8YQS2_SERMA</name>
<protein>
    <submittedName>
        <fullName evidence="1">Uncharacterized protein</fullName>
    </submittedName>
</protein>
<comment type="caution">
    <text evidence="1">The sequence shown here is derived from an EMBL/GenBank/DDBJ whole genome shotgun (WGS) entry which is preliminary data.</text>
</comment>
<organism evidence="1">
    <name type="scientific">Serratia marcescens</name>
    <dbReference type="NCBI Taxonomy" id="615"/>
    <lineage>
        <taxon>Bacteria</taxon>
        <taxon>Pseudomonadati</taxon>
        <taxon>Pseudomonadota</taxon>
        <taxon>Gammaproteobacteria</taxon>
        <taxon>Enterobacterales</taxon>
        <taxon>Yersiniaceae</taxon>
        <taxon>Serratia</taxon>
    </lineage>
</organism>
<accession>A0A9X8YQS2</accession>
<dbReference type="EMBL" id="SPSG01001060">
    <property type="protein sequence ID" value="TFV17524.1"/>
    <property type="molecule type" value="Genomic_DNA"/>
</dbReference>
<gene>
    <name evidence="1" type="ORF">E0L31_08480</name>
</gene>
<sequence length="88" mass="9800">MANFLKKKMFVVEFYGVDPNGDNATAECLAETYTQSQAESMVISSARQSGFTRIHNVRSHLATEAEIKRSLAAMDNETNRIPPNTPIH</sequence>
<proteinExistence type="predicted"/>
<reference evidence="1" key="1">
    <citation type="submission" date="2019-03" db="EMBL/GenBank/DDBJ databases">
        <title>Serratia marcescens strain N2 draft genome.</title>
        <authorList>
            <person name="Yassin A."/>
            <person name="El-Kenawy N."/>
            <person name="Youssef N.H."/>
        </authorList>
    </citation>
    <scope>NUCLEOTIDE SEQUENCE [LARGE SCALE GENOMIC DNA]</scope>
    <source>
        <strain evidence="1">N2</strain>
    </source>
</reference>
<dbReference type="RefSeq" id="WP_147838826.1">
    <property type="nucleotide sequence ID" value="NZ_SPSG02000015.1"/>
</dbReference>
<evidence type="ECO:0000313" key="1">
    <source>
        <dbReference type="EMBL" id="TFV17524.1"/>
    </source>
</evidence>
<dbReference type="AlphaFoldDB" id="A0A9X8YQS2"/>